<keyword evidence="6" id="KW-0418">Kinase</keyword>
<dbReference type="GO" id="GO:0004349">
    <property type="term" value="F:glutamate 5-kinase activity"/>
    <property type="evidence" value="ECO:0007669"/>
    <property type="project" value="InterPro"/>
</dbReference>
<dbReference type="InterPro" id="IPR019797">
    <property type="entry name" value="Glutamate_5-kinase_CS"/>
</dbReference>
<dbReference type="SUPFAM" id="SSF88697">
    <property type="entry name" value="PUA domain-like"/>
    <property type="match status" value="1"/>
</dbReference>
<evidence type="ECO:0000256" key="5">
    <source>
        <dbReference type="ARBA" id="ARBA00022741"/>
    </source>
</evidence>
<comment type="caution">
    <text evidence="9">The sequence shown here is derived from an EMBL/GenBank/DDBJ whole genome shotgun (WGS) entry which is preliminary data.</text>
</comment>
<gene>
    <name evidence="9" type="ORF">S06H3_07638</name>
</gene>
<evidence type="ECO:0000256" key="7">
    <source>
        <dbReference type="ARBA" id="ARBA00022840"/>
    </source>
</evidence>
<dbReference type="InterPro" id="IPR001048">
    <property type="entry name" value="Asp/Glu/Uridylate_kinase"/>
</dbReference>
<dbReference type="HAMAP" id="MF_00456">
    <property type="entry name" value="ProB"/>
    <property type="match status" value="1"/>
</dbReference>
<feature type="domain" description="PUA" evidence="8">
    <location>
        <begin position="279"/>
        <end position="362"/>
    </location>
</feature>
<dbReference type="SMART" id="SM00359">
    <property type="entry name" value="PUA"/>
    <property type="match status" value="1"/>
</dbReference>
<dbReference type="FunFam" id="3.40.1160.10:FF:000018">
    <property type="entry name" value="Glutamate 5-kinase"/>
    <property type="match status" value="1"/>
</dbReference>
<keyword evidence="7" id="KW-0067">ATP-binding</keyword>
<dbReference type="Pfam" id="PF00696">
    <property type="entry name" value="AA_kinase"/>
    <property type="match status" value="1"/>
</dbReference>
<dbReference type="GO" id="GO:0003723">
    <property type="term" value="F:RNA binding"/>
    <property type="evidence" value="ECO:0007669"/>
    <property type="project" value="InterPro"/>
</dbReference>
<organism evidence="9">
    <name type="scientific">marine sediment metagenome</name>
    <dbReference type="NCBI Taxonomy" id="412755"/>
    <lineage>
        <taxon>unclassified sequences</taxon>
        <taxon>metagenomes</taxon>
        <taxon>ecological metagenomes</taxon>
    </lineage>
</organism>
<dbReference type="PANTHER" id="PTHR43654">
    <property type="entry name" value="GLUTAMATE 5-KINASE"/>
    <property type="match status" value="1"/>
</dbReference>
<reference evidence="9" key="1">
    <citation type="journal article" date="2014" name="Front. Microbiol.">
        <title>High frequency of phylogenetically diverse reductive dehalogenase-homologous genes in deep subseafloor sedimentary metagenomes.</title>
        <authorList>
            <person name="Kawai M."/>
            <person name="Futagami T."/>
            <person name="Toyoda A."/>
            <person name="Takaki Y."/>
            <person name="Nishi S."/>
            <person name="Hori S."/>
            <person name="Arai W."/>
            <person name="Tsubouchi T."/>
            <person name="Morono Y."/>
            <person name="Uchiyama I."/>
            <person name="Ito T."/>
            <person name="Fujiyama A."/>
            <person name="Inagaki F."/>
            <person name="Takami H."/>
        </authorList>
    </citation>
    <scope>NUCLEOTIDE SEQUENCE</scope>
    <source>
        <strain evidence="9">Expedition CK06-06</strain>
    </source>
</reference>
<dbReference type="InterPro" id="IPR011529">
    <property type="entry name" value="Glu_5kinase"/>
</dbReference>
<keyword evidence="3" id="KW-0641">Proline biosynthesis</keyword>
<dbReference type="CDD" id="cd04242">
    <property type="entry name" value="AAK_G5K_ProB"/>
    <property type="match status" value="1"/>
</dbReference>
<dbReference type="InterPro" id="IPR036974">
    <property type="entry name" value="PUA_sf"/>
</dbReference>
<evidence type="ECO:0000256" key="1">
    <source>
        <dbReference type="ARBA" id="ARBA00022490"/>
    </source>
</evidence>
<keyword evidence="2" id="KW-0028">Amino-acid biosynthesis</keyword>
<dbReference type="PIRSF" id="PIRSF000729">
    <property type="entry name" value="GK"/>
    <property type="match status" value="1"/>
</dbReference>
<dbReference type="AlphaFoldDB" id="X1JY96"/>
<dbReference type="SUPFAM" id="SSF53633">
    <property type="entry name" value="Carbamate kinase-like"/>
    <property type="match status" value="1"/>
</dbReference>
<dbReference type="EMBL" id="BARV01003120">
    <property type="protein sequence ID" value="GAH99676.1"/>
    <property type="molecule type" value="Genomic_DNA"/>
</dbReference>
<dbReference type="GO" id="GO:0005524">
    <property type="term" value="F:ATP binding"/>
    <property type="evidence" value="ECO:0007669"/>
    <property type="project" value="UniProtKB-KW"/>
</dbReference>
<keyword evidence="4" id="KW-0808">Transferase</keyword>
<sequence length="368" mass="39725">MSYHRIVVKFGTSLLTSGTDHLDLPIITNLVQQVAQLHRQGKEIIIVSSGAIAAGREKLKGISERKNTPFKQVLASVGQSHLMHTYEQLFSQHGIIIAQALLTKADMSDRSGYLNARNTLLALTELGVICIVNENDIVALDEIEEFKFGDNDNLSAMVANLVDADLLVLLTDIGGLYTADPRLQPEAQLIRRVDKIDTEIEHLASSTTSRQARGGMVTKIEAAKLATSSGVSVIIADGRDPDVLARISNGEDIGTLFLAQVGKVESRKRWMLSGLASKGKMVVDKGATLALKKRNKSLLPAGVIKVDGDFQRGDIVDILDEGGEHIGCGISNYSSADMAIIKGAHSDKIVGLLGHDYGDEVIHRNNMV</sequence>
<evidence type="ECO:0000313" key="9">
    <source>
        <dbReference type="EMBL" id="GAH99676.1"/>
    </source>
</evidence>
<dbReference type="Gene3D" id="3.40.1160.10">
    <property type="entry name" value="Acetylglutamate kinase-like"/>
    <property type="match status" value="1"/>
</dbReference>
<dbReference type="InterPro" id="IPR005715">
    <property type="entry name" value="Glu_5kinase/COase_Synthase"/>
</dbReference>
<dbReference type="Gene3D" id="2.30.130.10">
    <property type="entry name" value="PUA domain"/>
    <property type="match status" value="1"/>
</dbReference>
<dbReference type="FunFam" id="2.30.130.10:FF:000007">
    <property type="entry name" value="Glutamate 5-kinase"/>
    <property type="match status" value="1"/>
</dbReference>
<evidence type="ECO:0000256" key="6">
    <source>
        <dbReference type="ARBA" id="ARBA00022777"/>
    </source>
</evidence>
<dbReference type="PROSITE" id="PS50890">
    <property type="entry name" value="PUA"/>
    <property type="match status" value="1"/>
</dbReference>
<evidence type="ECO:0000256" key="3">
    <source>
        <dbReference type="ARBA" id="ARBA00022650"/>
    </source>
</evidence>
<keyword evidence="5" id="KW-0547">Nucleotide-binding</keyword>
<dbReference type="PANTHER" id="PTHR43654:SF1">
    <property type="entry name" value="ISOPENTENYL PHOSPHATE KINASE"/>
    <property type="match status" value="1"/>
</dbReference>
<evidence type="ECO:0000259" key="8">
    <source>
        <dbReference type="SMART" id="SM00359"/>
    </source>
</evidence>
<dbReference type="InterPro" id="IPR015947">
    <property type="entry name" value="PUA-like_sf"/>
</dbReference>
<dbReference type="GO" id="GO:0008652">
    <property type="term" value="P:amino acid biosynthetic process"/>
    <property type="evidence" value="ECO:0007669"/>
    <property type="project" value="UniProtKB-KW"/>
</dbReference>
<dbReference type="PROSITE" id="PS00902">
    <property type="entry name" value="GLUTAMATE_5_KINASE"/>
    <property type="match status" value="1"/>
</dbReference>
<dbReference type="InterPro" id="IPR041739">
    <property type="entry name" value="G5K_ProB"/>
</dbReference>
<proteinExistence type="inferred from homology"/>
<feature type="non-terminal residue" evidence="9">
    <location>
        <position position="368"/>
    </location>
</feature>
<evidence type="ECO:0000256" key="2">
    <source>
        <dbReference type="ARBA" id="ARBA00022605"/>
    </source>
</evidence>
<keyword evidence="1" id="KW-0963">Cytoplasm</keyword>
<dbReference type="NCBIfam" id="TIGR01027">
    <property type="entry name" value="proB"/>
    <property type="match status" value="1"/>
</dbReference>
<dbReference type="GO" id="GO:0005829">
    <property type="term" value="C:cytosol"/>
    <property type="evidence" value="ECO:0007669"/>
    <property type="project" value="TreeGrafter"/>
</dbReference>
<dbReference type="PRINTS" id="PR00474">
    <property type="entry name" value="GLU5KINASE"/>
</dbReference>
<name>X1JY96_9ZZZZ</name>
<dbReference type="Pfam" id="PF01472">
    <property type="entry name" value="PUA"/>
    <property type="match status" value="1"/>
</dbReference>
<dbReference type="CDD" id="cd21157">
    <property type="entry name" value="PUA_G5K"/>
    <property type="match status" value="1"/>
</dbReference>
<dbReference type="InterPro" id="IPR002478">
    <property type="entry name" value="PUA"/>
</dbReference>
<dbReference type="InterPro" id="IPR036393">
    <property type="entry name" value="AceGlu_kinase-like_sf"/>
</dbReference>
<dbReference type="InterPro" id="IPR001057">
    <property type="entry name" value="Glu/AcGlu_kinase"/>
</dbReference>
<protein>
    <recommendedName>
        <fullName evidence="8">PUA domain-containing protein</fullName>
    </recommendedName>
</protein>
<accession>X1JY96</accession>
<evidence type="ECO:0000256" key="4">
    <source>
        <dbReference type="ARBA" id="ARBA00022679"/>
    </source>
</evidence>